<dbReference type="GO" id="GO:0045944">
    <property type="term" value="P:positive regulation of transcription by RNA polymerase II"/>
    <property type="evidence" value="ECO:0007669"/>
    <property type="project" value="TreeGrafter"/>
</dbReference>
<comment type="subcellular location">
    <subcellularLocation>
        <location evidence="1">Cytoplasm</location>
    </subcellularLocation>
</comment>
<feature type="coiled-coil region" evidence="3">
    <location>
        <begin position="732"/>
        <end position="759"/>
    </location>
</feature>
<dbReference type="AlphaFoldDB" id="A0A9D4TP48"/>
<evidence type="ECO:0000256" key="1">
    <source>
        <dbReference type="ARBA" id="ARBA00004496"/>
    </source>
</evidence>
<evidence type="ECO:0000313" key="5">
    <source>
        <dbReference type="EMBL" id="KAI3430853.1"/>
    </source>
</evidence>
<comment type="caution">
    <text evidence="5">The sequence shown here is derived from an EMBL/GenBank/DDBJ whole genome shotgun (WGS) entry which is preliminary data.</text>
</comment>
<gene>
    <name evidence="5" type="ORF">D9Q98_009263</name>
</gene>
<organism evidence="5 6">
    <name type="scientific">Chlorella vulgaris</name>
    <name type="common">Green alga</name>
    <dbReference type="NCBI Taxonomy" id="3077"/>
    <lineage>
        <taxon>Eukaryota</taxon>
        <taxon>Viridiplantae</taxon>
        <taxon>Chlorophyta</taxon>
        <taxon>core chlorophytes</taxon>
        <taxon>Trebouxiophyceae</taxon>
        <taxon>Chlorellales</taxon>
        <taxon>Chlorellaceae</taxon>
        <taxon>Chlorella clade</taxon>
        <taxon>Chlorella</taxon>
    </lineage>
</organism>
<reference evidence="5" key="1">
    <citation type="journal article" date="2019" name="Plant J.">
        <title>Chlorella vulgaris genome assembly and annotation reveals the molecular basis for metabolic acclimation to high light conditions.</title>
        <authorList>
            <person name="Cecchin M."/>
            <person name="Marcolungo L."/>
            <person name="Rossato M."/>
            <person name="Girolomoni L."/>
            <person name="Cosentino E."/>
            <person name="Cuine S."/>
            <person name="Li-Beisson Y."/>
            <person name="Delledonne M."/>
            <person name="Ballottari M."/>
        </authorList>
    </citation>
    <scope>NUCLEOTIDE SEQUENCE</scope>
    <source>
        <strain evidence="5">211/11P</strain>
    </source>
</reference>
<feature type="compositionally biased region" description="Low complexity" evidence="4">
    <location>
        <begin position="891"/>
        <end position="902"/>
    </location>
</feature>
<feature type="compositionally biased region" description="Low complexity" evidence="4">
    <location>
        <begin position="543"/>
        <end position="557"/>
    </location>
</feature>
<feature type="region of interest" description="Disordered" evidence="4">
    <location>
        <begin position="891"/>
        <end position="922"/>
    </location>
</feature>
<accession>A0A9D4TP48</accession>
<dbReference type="OrthoDB" id="302966at2759"/>
<proteinExistence type="predicted"/>
<dbReference type="InterPro" id="IPR013083">
    <property type="entry name" value="Znf_RING/FYVE/PHD"/>
</dbReference>
<dbReference type="GO" id="GO:0005737">
    <property type="term" value="C:cytoplasm"/>
    <property type="evidence" value="ECO:0007669"/>
    <property type="project" value="UniProtKB-SubCell"/>
</dbReference>
<feature type="region of interest" description="Disordered" evidence="4">
    <location>
        <begin position="529"/>
        <end position="585"/>
    </location>
</feature>
<evidence type="ECO:0000256" key="3">
    <source>
        <dbReference type="SAM" id="Coils"/>
    </source>
</evidence>
<feature type="region of interest" description="Disordered" evidence="4">
    <location>
        <begin position="597"/>
        <end position="624"/>
    </location>
</feature>
<feature type="compositionally biased region" description="Pro residues" evidence="4">
    <location>
        <begin position="529"/>
        <end position="542"/>
    </location>
</feature>
<feature type="region of interest" description="Disordered" evidence="4">
    <location>
        <begin position="1"/>
        <end position="234"/>
    </location>
</feature>
<sequence length="922" mass="92863">MSLPQLFDTQTDATAAQGPTPHANQRSHHAEGNRAPALSPAASAFVPPGGSSTAGTAEGPQSPSVGGVPAVGGATEAASPAASPASAAAAGRGGGGRGRGSSSLSRELQGPHSSQAGPKAHPKQGQGRSGGRQHDSAVLSGTVAALGDAVHPTHGAERPSAARQSQAGEGVLGSSPGRRGVAANHLLSFQSRRDSERLAGGSGRGSGGGRGGGASRGGRGGGGLPRRPAAKPQPYDRNKFLQANFRFLVSDAVDVKRFAADPDLMLEWEDVVQVEMLSDVPIRCPITLEDQPFSPQITPCGHVFSFPAIIGHLVAHGGPELRKSAPCPLCYTQIAARELRLVQVHSVTAPAVGQSANFQLLRRPRDSINPEAVPGGIAVQPRDQQQDGPGPDLACNRFSKFTLVAGAAANALMVAEAGRLAVRAAEVTAEGGLEAAFEAPNIYSAIDALAARARSAAERRQRLLLEGGDAMAQDAVLTPEELGQQAAAAVKGATTAALSAATLRREQQAAAAARDQQFPSLAAVAAALPSPPLQPPARPLPRPVAVAAPAQPPHQAAFSNEDETQVQQPAGTAASTQAGRHGHARTAAVPIAAATANQGGGGAEELSSSARSAGGLLGSSPADGGGGKGGGGDFFFFFQAADGQWLFLCPLNLRMLLARYGSYAACPATITAKVCPSQQVLEVEDVTQDEASRRRMRVLAHLPLTATFKLCEIDLTGLLPAEALAPFKDELAQREKRRAQRAKQDARRLKQERSAAAAAAAAAAATGLSAAELLAMPLPSASLAAAGPEADLLPDEGTAASSAALAGEGGGGGDAAAPPPPHPGVSFARMARDGFAATGPSLGGPVAQAPPPELAVAAAAALGPKGVWGPQPVAAPSVPLWGAAAAAAAAPDAPMAGPVSSSGRGGKKKEKVVLFGGSQRKY</sequence>
<dbReference type="Proteomes" id="UP001055712">
    <property type="component" value="Unassembled WGS sequence"/>
</dbReference>
<dbReference type="PANTHER" id="PTHR12983:SF9">
    <property type="entry name" value="E3 UBIQUITIN-PROTEIN LIGASE RNF10"/>
    <property type="match status" value="1"/>
</dbReference>
<feature type="compositionally biased region" description="Gly residues" evidence="4">
    <location>
        <begin position="200"/>
        <end position="224"/>
    </location>
</feature>
<evidence type="ECO:0000313" key="6">
    <source>
        <dbReference type="Proteomes" id="UP001055712"/>
    </source>
</evidence>
<dbReference type="GO" id="GO:0000976">
    <property type="term" value="F:transcription cis-regulatory region binding"/>
    <property type="evidence" value="ECO:0007669"/>
    <property type="project" value="TreeGrafter"/>
</dbReference>
<keyword evidence="3" id="KW-0175">Coiled coil</keyword>
<evidence type="ECO:0000256" key="4">
    <source>
        <dbReference type="SAM" id="MobiDB-lite"/>
    </source>
</evidence>
<feature type="compositionally biased region" description="Low complexity" evidence="4">
    <location>
        <begin position="59"/>
        <end position="90"/>
    </location>
</feature>
<feature type="compositionally biased region" description="Low complexity" evidence="4">
    <location>
        <begin position="604"/>
        <end position="622"/>
    </location>
</feature>
<dbReference type="PANTHER" id="PTHR12983">
    <property type="entry name" value="RING FINGER 10 FAMILY MEMBER"/>
    <property type="match status" value="1"/>
</dbReference>
<dbReference type="Gene3D" id="3.30.40.10">
    <property type="entry name" value="Zinc/RING finger domain, C3HC4 (zinc finger)"/>
    <property type="match status" value="1"/>
</dbReference>
<keyword evidence="6" id="KW-1185">Reference proteome</keyword>
<dbReference type="EMBL" id="SIDB01000007">
    <property type="protein sequence ID" value="KAI3430853.1"/>
    <property type="molecule type" value="Genomic_DNA"/>
</dbReference>
<dbReference type="InterPro" id="IPR039739">
    <property type="entry name" value="MAG2/RNF10"/>
</dbReference>
<feature type="region of interest" description="Disordered" evidence="4">
    <location>
        <begin position="802"/>
        <end position="827"/>
    </location>
</feature>
<evidence type="ECO:0000256" key="2">
    <source>
        <dbReference type="ARBA" id="ARBA00022490"/>
    </source>
</evidence>
<reference evidence="5" key="2">
    <citation type="submission" date="2020-11" db="EMBL/GenBank/DDBJ databases">
        <authorList>
            <person name="Cecchin M."/>
            <person name="Marcolungo L."/>
            <person name="Rossato M."/>
            <person name="Girolomoni L."/>
            <person name="Cosentino E."/>
            <person name="Cuine S."/>
            <person name="Li-Beisson Y."/>
            <person name="Delledonne M."/>
            <person name="Ballottari M."/>
        </authorList>
    </citation>
    <scope>NUCLEOTIDE SEQUENCE</scope>
    <source>
        <strain evidence="5">211/11P</strain>
        <tissue evidence="5">Whole cell</tissue>
    </source>
</reference>
<feature type="compositionally biased region" description="Polar residues" evidence="4">
    <location>
        <begin position="565"/>
        <end position="578"/>
    </location>
</feature>
<name>A0A9D4TP48_CHLVU</name>
<dbReference type="SUPFAM" id="SSF57850">
    <property type="entry name" value="RING/U-box"/>
    <property type="match status" value="1"/>
</dbReference>
<keyword evidence="2" id="KW-0963">Cytoplasm</keyword>
<protein>
    <submittedName>
        <fullName evidence="5">Uncharacterized protein</fullName>
    </submittedName>
</protein>